<proteinExistence type="predicted"/>
<organism evidence="1">
    <name type="scientific">marine sediment metagenome</name>
    <dbReference type="NCBI Taxonomy" id="412755"/>
    <lineage>
        <taxon>unclassified sequences</taxon>
        <taxon>metagenomes</taxon>
        <taxon>ecological metagenomes</taxon>
    </lineage>
</organism>
<accession>X1MP81</accession>
<feature type="non-terminal residue" evidence="1">
    <location>
        <position position="1"/>
    </location>
</feature>
<gene>
    <name evidence="1" type="ORF">S06H3_49063</name>
</gene>
<reference evidence="1" key="1">
    <citation type="journal article" date="2014" name="Front. Microbiol.">
        <title>High frequency of phylogenetically diverse reductive dehalogenase-homologous genes in deep subseafloor sedimentary metagenomes.</title>
        <authorList>
            <person name="Kawai M."/>
            <person name="Futagami T."/>
            <person name="Toyoda A."/>
            <person name="Takaki Y."/>
            <person name="Nishi S."/>
            <person name="Hori S."/>
            <person name="Arai W."/>
            <person name="Tsubouchi T."/>
            <person name="Morono Y."/>
            <person name="Uchiyama I."/>
            <person name="Ito T."/>
            <person name="Fujiyama A."/>
            <person name="Inagaki F."/>
            <person name="Takami H."/>
        </authorList>
    </citation>
    <scope>NUCLEOTIDE SEQUENCE</scope>
    <source>
        <strain evidence="1">Expedition CK06-06</strain>
    </source>
</reference>
<dbReference type="AlphaFoldDB" id="X1MP81"/>
<dbReference type="EMBL" id="BARV01030956">
    <property type="protein sequence ID" value="GAI33138.1"/>
    <property type="molecule type" value="Genomic_DNA"/>
</dbReference>
<feature type="non-terminal residue" evidence="1">
    <location>
        <position position="254"/>
    </location>
</feature>
<evidence type="ECO:0000313" key="1">
    <source>
        <dbReference type="EMBL" id="GAI33138.1"/>
    </source>
</evidence>
<protein>
    <submittedName>
        <fullName evidence="1">Uncharacterized protein</fullName>
    </submittedName>
</protein>
<name>X1MP81_9ZZZZ</name>
<sequence length="254" mass="28754">SPGLHLPTDLLGLTVGDYDANRTDKNLTAAVAPVCTKIRRLVVERSTTVLKQSTGLVRFGLFTDFVEDFNRLLNESKEVILYFIHSRRWRENHNDAIRTLLTKPKSSLTVFLPDLANKQLVTGLTGHFDDGPHIPGFIADAYRYFADLQREYPGKVRILLFNVYPTYTFYRFDDAVIAAMYPTTEIRKSVPAFYLKTDGTFGEFLDKDIEQLFVECKEPSASELLRIGSAASSYSKGIAEEQIIVQKNPTKKCN</sequence>
<comment type="caution">
    <text evidence="1">The sequence shown here is derived from an EMBL/GenBank/DDBJ whole genome shotgun (WGS) entry which is preliminary data.</text>
</comment>